<dbReference type="Proteomes" id="UP000682843">
    <property type="component" value="Chromosome"/>
</dbReference>
<protein>
    <submittedName>
        <fullName evidence="1">Uncharacterized protein</fullName>
    </submittedName>
</protein>
<keyword evidence="2" id="KW-1185">Reference proteome</keyword>
<sequence>MKKRYWIIGGLAALGLVAVIAGRSTTSNLCSKTKTVAELHRVFTSKLSRLGGKLLDDFAVHGKRGNDLICSVSFALAAAKGNPEEVIGSAPTTPAEMETYTWAMAMLPNVMVAAATSPGKPLVQRLTYQVAETASGSIAVRILDFPGAKNLR</sequence>
<accession>A0ABX8ABN2</accession>
<organism evidence="1 2">
    <name type="scientific">Tardiphaga alba</name>
    <dbReference type="NCBI Taxonomy" id="340268"/>
    <lineage>
        <taxon>Bacteria</taxon>
        <taxon>Pseudomonadati</taxon>
        <taxon>Pseudomonadota</taxon>
        <taxon>Alphaproteobacteria</taxon>
        <taxon>Hyphomicrobiales</taxon>
        <taxon>Nitrobacteraceae</taxon>
        <taxon>Tardiphaga</taxon>
    </lineage>
</organism>
<evidence type="ECO:0000313" key="1">
    <source>
        <dbReference type="EMBL" id="QUS40701.1"/>
    </source>
</evidence>
<evidence type="ECO:0000313" key="2">
    <source>
        <dbReference type="Proteomes" id="UP000682843"/>
    </source>
</evidence>
<proteinExistence type="predicted"/>
<gene>
    <name evidence="1" type="ORF">RPMA_19090</name>
</gene>
<name>A0ABX8ABN2_9BRAD</name>
<dbReference type="RefSeq" id="WP_211909291.1">
    <property type="nucleotide sequence ID" value="NZ_CP036498.1"/>
</dbReference>
<dbReference type="EMBL" id="CP036498">
    <property type="protein sequence ID" value="QUS40701.1"/>
    <property type="molecule type" value="Genomic_DNA"/>
</dbReference>
<reference evidence="1 2" key="1">
    <citation type="submission" date="2019-02" db="EMBL/GenBank/DDBJ databases">
        <title>Emended description of the genus Rhodopseudomonas and description of Rhodopseudomonas albus sp. nov., a non-phototrophic, heavy-metal-tolerant bacterium isolated from garden soil.</title>
        <authorList>
            <person name="Bao Z."/>
            <person name="Cao W.W."/>
            <person name="Sato Y."/>
            <person name="Nishizawa T."/>
            <person name="Zhao J."/>
            <person name="Guo Y."/>
            <person name="Ohta H."/>
        </authorList>
    </citation>
    <scope>NUCLEOTIDE SEQUENCE [LARGE SCALE GENOMIC DNA]</scope>
    <source>
        <strain evidence="1 2">SK50-23</strain>
    </source>
</reference>